<evidence type="ECO:0000256" key="1">
    <source>
        <dbReference type="SAM" id="SignalP"/>
    </source>
</evidence>
<dbReference type="AlphaFoldDB" id="A0AAV1LDW6"/>
<feature type="signal peptide" evidence="1">
    <location>
        <begin position="1"/>
        <end position="18"/>
    </location>
</feature>
<keyword evidence="1" id="KW-0732">Signal</keyword>
<keyword evidence="3" id="KW-1185">Reference proteome</keyword>
<gene>
    <name evidence="2" type="ORF">PARMNEM_LOCUS13447</name>
</gene>
<comment type="caution">
    <text evidence="2">The sequence shown here is derived from an EMBL/GenBank/DDBJ whole genome shotgun (WGS) entry which is preliminary data.</text>
</comment>
<organism evidence="2 3">
    <name type="scientific">Parnassius mnemosyne</name>
    <name type="common">clouded apollo</name>
    <dbReference type="NCBI Taxonomy" id="213953"/>
    <lineage>
        <taxon>Eukaryota</taxon>
        <taxon>Metazoa</taxon>
        <taxon>Ecdysozoa</taxon>
        <taxon>Arthropoda</taxon>
        <taxon>Hexapoda</taxon>
        <taxon>Insecta</taxon>
        <taxon>Pterygota</taxon>
        <taxon>Neoptera</taxon>
        <taxon>Endopterygota</taxon>
        <taxon>Lepidoptera</taxon>
        <taxon>Glossata</taxon>
        <taxon>Ditrysia</taxon>
        <taxon>Papilionoidea</taxon>
        <taxon>Papilionidae</taxon>
        <taxon>Parnassiinae</taxon>
        <taxon>Parnassini</taxon>
        <taxon>Parnassius</taxon>
        <taxon>Driopa</taxon>
    </lineage>
</organism>
<sequence length="208" mass="23919">MAIFFTLLYLLLLTKTEAKIKNKTCNDFQANFTMKDVIGPWHVVAIIPEKLFPDTRKKITCYKVEFSETDTAGLRWLVNNTLQNTSKTDTISGIKGTILRQRYHSERPFDVWSRSIAGVNGCFQQVISLDATKSKLSEAHTHDDMMQLHLLQTNDKTGPFLLQMLWGRMISAVIYRQHEGVTQDELKPVFELMSKLRGPQRIPRICTN</sequence>
<name>A0AAV1LDW6_9NEOP</name>
<evidence type="ECO:0000313" key="3">
    <source>
        <dbReference type="Proteomes" id="UP001314205"/>
    </source>
</evidence>
<evidence type="ECO:0000313" key="2">
    <source>
        <dbReference type="EMBL" id="CAK1593696.1"/>
    </source>
</evidence>
<accession>A0AAV1LDW6</accession>
<dbReference type="Gene3D" id="2.40.128.20">
    <property type="match status" value="1"/>
</dbReference>
<protein>
    <submittedName>
        <fullName evidence="2">Uncharacterized protein</fullName>
    </submittedName>
</protein>
<proteinExistence type="predicted"/>
<reference evidence="2 3" key="1">
    <citation type="submission" date="2023-11" db="EMBL/GenBank/DDBJ databases">
        <authorList>
            <person name="Hedman E."/>
            <person name="Englund M."/>
            <person name="Stromberg M."/>
            <person name="Nyberg Akerstrom W."/>
            <person name="Nylinder S."/>
            <person name="Jareborg N."/>
            <person name="Kallberg Y."/>
            <person name="Kronander E."/>
        </authorList>
    </citation>
    <scope>NUCLEOTIDE SEQUENCE [LARGE SCALE GENOMIC DNA]</scope>
</reference>
<dbReference type="InterPro" id="IPR012674">
    <property type="entry name" value="Calycin"/>
</dbReference>
<dbReference type="Proteomes" id="UP001314205">
    <property type="component" value="Unassembled WGS sequence"/>
</dbReference>
<feature type="chain" id="PRO_5044021672" evidence="1">
    <location>
        <begin position="19"/>
        <end position="208"/>
    </location>
</feature>
<dbReference type="EMBL" id="CAVLGL010000089">
    <property type="protein sequence ID" value="CAK1593696.1"/>
    <property type="molecule type" value="Genomic_DNA"/>
</dbReference>